<dbReference type="Pfam" id="PF17189">
    <property type="entry name" value="Glyco_hydro_30C"/>
    <property type="match status" value="1"/>
</dbReference>
<evidence type="ECO:0000256" key="4">
    <source>
        <dbReference type="ARBA" id="ARBA00004991"/>
    </source>
</evidence>
<evidence type="ECO:0000256" key="17">
    <source>
        <dbReference type="ARBA" id="ARBA00048182"/>
    </source>
</evidence>
<evidence type="ECO:0000256" key="20">
    <source>
        <dbReference type="ARBA" id="ARBA00048880"/>
    </source>
</evidence>
<dbReference type="PANTHER" id="PTHR11069:SF23">
    <property type="entry name" value="LYSOSOMAL ACID GLUCOSYLCERAMIDASE"/>
    <property type="match status" value="1"/>
</dbReference>
<dbReference type="GO" id="GO:0008203">
    <property type="term" value="P:cholesterol metabolic process"/>
    <property type="evidence" value="ECO:0007669"/>
    <property type="project" value="UniProtKB-UniPathway"/>
</dbReference>
<dbReference type="SUPFAM" id="SSF51011">
    <property type="entry name" value="Glycosyl hydrolase domain"/>
    <property type="match status" value="1"/>
</dbReference>
<dbReference type="InterPro" id="IPR033453">
    <property type="entry name" value="Glyco_hydro_30_TIM-barrel"/>
</dbReference>
<comment type="catalytic activity">
    <reaction evidence="19">
        <text>a beta-D-xylosyl-(1&lt;-&gt;1')-N-acylsphing-4-enine + cholesterol = cholesteryl 3-beta-D-xyloside + an N-acylsphing-4-enine</text>
        <dbReference type="Rhea" id="RHEA:70239"/>
        <dbReference type="ChEBI" id="CHEBI:16113"/>
        <dbReference type="ChEBI" id="CHEBI:52639"/>
        <dbReference type="ChEBI" id="CHEBI:189067"/>
        <dbReference type="ChEBI" id="CHEBI:189068"/>
    </reaction>
    <physiologicalReaction direction="left-to-right" evidence="19">
        <dbReference type="Rhea" id="RHEA:70240"/>
    </physiologicalReaction>
</comment>
<dbReference type="Proteomes" id="UP000533954">
    <property type="component" value="Unassembled WGS sequence"/>
</dbReference>
<organism evidence="26 27">
    <name type="scientific">Eudromia elegans</name>
    <name type="common">Elegant crested-tinamou</name>
    <dbReference type="NCBI Taxonomy" id="8805"/>
    <lineage>
        <taxon>Eukaryota</taxon>
        <taxon>Metazoa</taxon>
        <taxon>Chordata</taxon>
        <taxon>Craniata</taxon>
        <taxon>Vertebrata</taxon>
        <taxon>Euteleostomi</taxon>
        <taxon>Archelosauria</taxon>
        <taxon>Archosauria</taxon>
        <taxon>Dinosauria</taxon>
        <taxon>Saurischia</taxon>
        <taxon>Theropoda</taxon>
        <taxon>Coelurosauria</taxon>
        <taxon>Aves</taxon>
        <taxon>Palaeognathae</taxon>
        <taxon>Tinamiformes</taxon>
        <taxon>Tinamidae</taxon>
        <taxon>Eudromia</taxon>
    </lineage>
</organism>
<comment type="catalytic activity">
    <reaction evidence="17">
        <text>a beta-D-galactosyl-(1&lt;-&gt;1')-N-acylsphing-4-enine + cholesterol = cholesteryl 3-beta-D-galactoside + an N-acylsphing-4-enine</text>
        <dbReference type="Rhea" id="RHEA:70235"/>
        <dbReference type="ChEBI" id="CHEBI:16113"/>
        <dbReference type="ChEBI" id="CHEBI:18390"/>
        <dbReference type="ChEBI" id="CHEBI:52639"/>
        <dbReference type="ChEBI" id="CHEBI:189066"/>
    </reaction>
    <physiologicalReaction direction="left-to-right" evidence="17">
        <dbReference type="Rhea" id="RHEA:70236"/>
    </physiologicalReaction>
    <physiologicalReaction direction="right-to-left" evidence="17">
        <dbReference type="Rhea" id="RHEA:70237"/>
    </physiologicalReaction>
</comment>
<evidence type="ECO:0000256" key="13">
    <source>
        <dbReference type="ARBA" id="ARBA00033698"/>
    </source>
</evidence>
<comment type="catalytic activity">
    <reaction evidence="14">
        <text>1-(beta-D-galactosyl)-N-dodecanoylsphing-4-enine + cholesterol = cholesteryl 3-beta-D-galactoside + N-dodecanoylsphing-4-enine</text>
        <dbReference type="Rhea" id="RHEA:70255"/>
        <dbReference type="ChEBI" id="CHEBI:16113"/>
        <dbReference type="ChEBI" id="CHEBI:72956"/>
        <dbReference type="ChEBI" id="CHEBI:73432"/>
        <dbReference type="ChEBI" id="CHEBI:189066"/>
    </reaction>
    <physiologicalReaction direction="left-to-right" evidence="14">
        <dbReference type="Rhea" id="RHEA:70256"/>
    </physiologicalReaction>
    <physiologicalReaction direction="right-to-left" evidence="14">
        <dbReference type="Rhea" id="RHEA:70257"/>
    </physiologicalReaction>
</comment>
<evidence type="ECO:0000256" key="22">
    <source>
        <dbReference type="ARBA" id="ARBA00049516"/>
    </source>
</evidence>
<dbReference type="FunFam" id="3.20.20.80:FF:000030">
    <property type="entry name" value="Lysosomal acid glucosylceramidase"/>
    <property type="match status" value="1"/>
</dbReference>
<dbReference type="InterPro" id="IPR001139">
    <property type="entry name" value="Glyco_hydro_30"/>
</dbReference>
<dbReference type="GO" id="GO:0007040">
    <property type="term" value="P:lysosome organization"/>
    <property type="evidence" value="ECO:0007669"/>
    <property type="project" value="UniProtKB-ARBA"/>
</dbReference>
<comment type="catalytic activity">
    <reaction evidence="13">
        <text>a beta-D-galactosyl-(1&lt;-&gt;1')-N-acylsphing-4-enine + H2O = an N-acylsphing-4-enine + D-galactose</text>
        <dbReference type="Rhea" id="RHEA:14297"/>
        <dbReference type="ChEBI" id="CHEBI:4139"/>
        <dbReference type="ChEBI" id="CHEBI:15377"/>
        <dbReference type="ChEBI" id="CHEBI:18390"/>
        <dbReference type="ChEBI" id="CHEBI:52639"/>
        <dbReference type="EC" id="3.2.1.46"/>
    </reaction>
    <physiologicalReaction direction="left-to-right" evidence="13">
        <dbReference type="Rhea" id="RHEA:14298"/>
    </physiologicalReaction>
</comment>
<reference evidence="26 27" key="1">
    <citation type="submission" date="2019-09" db="EMBL/GenBank/DDBJ databases">
        <title>Bird 10,000 Genomes (B10K) Project - Family phase.</title>
        <authorList>
            <person name="Zhang G."/>
        </authorList>
    </citation>
    <scope>NUCLEOTIDE SEQUENCE [LARGE SCALE GENOMIC DNA]</scope>
    <source>
        <strain evidence="26">B10K-LSUMZ-16893</strain>
    </source>
</reference>
<comment type="catalytic activity">
    <reaction evidence="22">
        <text>beta-D-glucosyl-N-(9Z-octadecenoyl)-sphing-4E-enine + cholesterol = N-(9Z-octadecenoyl)-sphing-4-enine + cholesteryl 3-beta-D-glucoside</text>
        <dbReference type="Rhea" id="RHEA:58324"/>
        <dbReference type="ChEBI" id="CHEBI:16113"/>
        <dbReference type="ChEBI" id="CHEBI:17495"/>
        <dbReference type="ChEBI" id="CHEBI:77996"/>
        <dbReference type="ChEBI" id="CHEBI:139140"/>
    </reaction>
    <physiologicalReaction direction="left-to-right" evidence="22">
        <dbReference type="Rhea" id="RHEA:58325"/>
    </physiologicalReaction>
    <physiologicalReaction direction="right-to-left" evidence="22">
        <dbReference type="Rhea" id="RHEA:58326"/>
    </physiologicalReaction>
</comment>
<evidence type="ECO:0000256" key="18">
    <source>
        <dbReference type="ARBA" id="ARBA00048698"/>
    </source>
</evidence>
<evidence type="ECO:0000259" key="25">
    <source>
        <dbReference type="Pfam" id="PF17189"/>
    </source>
</evidence>
<keyword evidence="7" id="KW-0732">Signal</keyword>
<dbReference type="EC" id="3.2.1.45" evidence="23"/>
<evidence type="ECO:0000256" key="14">
    <source>
        <dbReference type="ARBA" id="ARBA00033703"/>
    </source>
</evidence>
<comment type="pathway">
    <text evidence="3">Steroid metabolism; cholesterol metabolism.</text>
</comment>
<dbReference type="GO" id="GO:0008422">
    <property type="term" value="F:beta-glucosidase activity"/>
    <property type="evidence" value="ECO:0007669"/>
    <property type="project" value="UniProtKB-ARBA"/>
</dbReference>
<dbReference type="GO" id="GO:0030163">
    <property type="term" value="P:protein catabolic process"/>
    <property type="evidence" value="ECO:0007669"/>
    <property type="project" value="UniProtKB-ARBA"/>
</dbReference>
<evidence type="ECO:0000256" key="12">
    <source>
        <dbReference type="ARBA" id="ARBA00033646"/>
    </source>
</evidence>
<dbReference type="GO" id="GO:0042176">
    <property type="term" value="P:regulation of protein catabolic process"/>
    <property type="evidence" value="ECO:0007669"/>
    <property type="project" value="UniProtKB-ARBA"/>
</dbReference>
<comment type="catalytic activity">
    <reaction evidence="12">
        <text>cholesteryl 3-beta-D-glucoside + H2O = cholesterol + D-glucose</text>
        <dbReference type="Rhea" id="RHEA:11956"/>
        <dbReference type="ChEBI" id="CHEBI:4167"/>
        <dbReference type="ChEBI" id="CHEBI:15377"/>
        <dbReference type="ChEBI" id="CHEBI:16113"/>
        <dbReference type="ChEBI" id="CHEBI:17495"/>
    </reaction>
    <physiologicalReaction direction="left-to-right" evidence="12">
        <dbReference type="Rhea" id="RHEA:11957"/>
    </physiologicalReaction>
</comment>
<evidence type="ECO:0000256" key="7">
    <source>
        <dbReference type="ARBA" id="ARBA00022729"/>
    </source>
</evidence>
<evidence type="ECO:0000256" key="21">
    <source>
        <dbReference type="ARBA" id="ARBA00049379"/>
    </source>
</evidence>
<proteinExistence type="inferred from homology"/>
<protein>
    <recommendedName>
        <fullName evidence="23">Glucosylceramidase</fullName>
        <ecNumber evidence="23">3.2.1.45</ecNumber>
    </recommendedName>
</protein>
<feature type="non-terminal residue" evidence="26">
    <location>
        <position position="1"/>
    </location>
</feature>
<evidence type="ECO:0000256" key="11">
    <source>
        <dbReference type="ARBA" id="ARBA00033633"/>
    </source>
</evidence>
<evidence type="ECO:0000259" key="24">
    <source>
        <dbReference type="Pfam" id="PF02055"/>
    </source>
</evidence>
<name>A0A7K7VQV3_EUDEL</name>
<dbReference type="Gene3D" id="3.20.20.80">
    <property type="entry name" value="Glycosidases"/>
    <property type="match status" value="1"/>
</dbReference>
<evidence type="ECO:0000256" key="1">
    <source>
        <dbReference type="ARBA" id="ARBA00001013"/>
    </source>
</evidence>
<keyword evidence="27" id="KW-1185">Reference proteome</keyword>
<dbReference type="OrthoDB" id="2160638at2759"/>
<comment type="catalytic activity">
    <reaction evidence="1">
        <text>a beta-D-glucosyl-(1&lt;-&gt;1')-N-acylsphing-4-enine + H2O = an N-acylsphing-4-enine + D-glucose</text>
        <dbReference type="Rhea" id="RHEA:13269"/>
        <dbReference type="ChEBI" id="CHEBI:4167"/>
        <dbReference type="ChEBI" id="CHEBI:15377"/>
        <dbReference type="ChEBI" id="CHEBI:22801"/>
        <dbReference type="ChEBI" id="CHEBI:52639"/>
        <dbReference type="EC" id="3.2.1.45"/>
    </reaction>
    <physiologicalReaction direction="left-to-right" evidence="1">
        <dbReference type="Rhea" id="RHEA:13270"/>
    </physiologicalReaction>
</comment>
<keyword evidence="10 23" id="KW-0443">Lipid metabolism</keyword>
<comment type="pathway">
    <text evidence="5">Lipid metabolism.</text>
</comment>
<evidence type="ECO:0000256" key="6">
    <source>
        <dbReference type="ARBA" id="ARBA00005382"/>
    </source>
</evidence>
<feature type="domain" description="Glycosyl hydrolase family 30 TIM-barrel" evidence="24">
    <location>
        <begin position="66"/>
        <end position="412"/>
    </location>
</feature>
<evidence type="ECO:0000313" key="26">
    <source>
        <dbReference type="EMBL" id="NXA43810.1"/>
    </source>
</evidence>
<comment type="subcellular location">
    <subcellularLocation>
        <location evidence="2">Lysosome membrane</location>
        <topology evidence="2">Peripheral membrane protein</topology>
        <orientation evidence="2">Lumenal side</orientation>
    </subcellularLocation>
</comment>
<gene>
    <name evidence="26" type="primary">Gba_0</name>
    <name evidence="26" type="ORF">EUDELE_R03725</name>
</gene>
<evidence type="ECO:0000256" key="19">
    <source>
        <dbReference type="ARBA" id="ARBA00048817"/>
    </source>
</evidence>
<dbReference type="InterPro" id="IPR017853">
    <property type="entry name" value="GH"/>
</dbReference>
<dbReference type="PANTHER" id="PTHR11069">
    <property type="entry name" value="GLUCOSYLCERAMIDASE"/>
    <property type="match status" value="1"/>
</dbReference>
<comment type="caution">
    <text evidence="26">The sequence shown here is derived from an EMBL/GenBank/DDBJ whole genome shotgun (WGS) entry which is preliminary data.</text>
</comment>
<dbReference type="PRINTS" id="PR00843">
    <property type="entry name" value="GLHYDRLASE30"/>
</dbReference>
<dbReference type="GO" id="GO:0005765">
    <property type="term" value="C:lysosomal membrane"/>
    <property type="evidence" value="ECO:0007669"/>
    <property type="project" value="UniProtKB-SubCell"/>
</dbReference>
<evidence type="ECO:0000256" key="10">
    <source>
        <dbReference type="ARBA" id="ARBA00023098"/>
    </source>
</evidence>
<dbReference type="GO" id="GO:0016241">
    <property type="term" value="P:regulation of macroautophagy"/>
    <property type="evidence" value="ECO:0007669"/>
    <property type="project" value="UniProtKB-ARBA"/>
</dbReference>
<keyword evidence="23" id="KW-0326">Glycosidase</keyword>
<keyword evidence="9 23" id="KW-0746">Sphingolipid metabolism</keyword>
<dbReference type="AlphaFoldDB" id="A0A7K7VQV3"/>
<dbReference type="GO" id="GO:0004336">
    <property type="term" value="F:galactosylceramidase activity"/>
    <property type="evidence" value="ECO:0007669"/>
    <property type="project" value="UniProtKB-EC"/>
</dbReference>
<comment type="catalytic activity">
    <reaction evidence="18">
        <text>beta-D-glucosyl-N-dodecanoylsphing-4-enine + cholesterol = N-dodecanoylsphing-4-enine + cholesteryl 3-beta-D-glucoside</text>
        <dbReference type="Rhea" id="RHEA:70307"/>
        <dbReference type="ChEBI" id="CHEBI:16113"/>
        <dbReference type="ChEBI" id="CHEBI:17495"/>
        <dbReference type="ChEBI" id="CHEBI:72956"/>
        <dbReference type="ChEBI" id="CHEBI:76297"/>
    </reaction>
    <physiologicalReaction direction="left-to-right" evidence="18">
        <dbReference type="Rhea" id="RHEA:70308"/>
    </physiologicalReaction>
    <physiologicalReaction direction="right-to-left" evidence="18">
        <dbReference type="Rhea" id="RHEA:70309"/>
    </physiologicalReaction>
</comment>
<dbReference type="GO" id="GO:0032006">
    <property type="term" value="P:regulation of TOR signaling"/>
    <property type="evidence" value="ECO:0007669"/>
    <property type="project" value="UniProtKB-ARBA"/>
</dbReference>
<evidence type="ECO:0000256" key="9">
    <source>
        <dbReference type="ARBA" id="ARBA00022919"/>
    </source>
</evidence>
<evidence type="ECO:0000256" key="8">
    <source>
        <dbReference type="ARBA" id="ARBA00022801"/>
    </source>
</evidence>
<evidence type="ECO:0000256" key="23">
    <source>
        <dbReference type="RuleBase" id="RU361188"/>
    </source>
</evidence>
<evidence type="ECO:0000256" key="15">
    <source>
        <dbReference type="ARBA" id="ARBA00048055"/>
    </source>
</evidence>
<comment type="catalytic activity">
    <reaction evidence="15">
        <text>a beta-D-glucosyl-(1&lt;-&gt;1')-N-acylsphing-4-enine + cholesterol = cholesteryl 3-beta-D-glucoside + an N-acylsphing-4-enine</text>
        <dbReference type="Rhea" id="RHEA:58264"/>
        <dbReference type="ChEBI" id="CHEBI:16113"/>
        <dbReference type="ChEBI" id="CHEBI:17495"/>
        <dbReference type="ChEBI" id="CHEBI:22801"/>
        <dbReference type="ChEBI" id="CHEBI:52639"/>
    </reaction>
    <physiologicalReaction direction="left-to-right" evidence="15">
        <dbReference type="Rhea" id="RHEA:58265"/>
    </physiologicalReaction>
    <physiologicalReaction direction="right-to-left" evidence="15">
        <dbReference type="Rhea" id="RHEA:58266"/>
    </physiologicalReaction>
</comment>
<dbReference type="SUPFAM" id="SSF51445">
    <property type="entry name" value="(Trans)glycosidases"/>
    <property type="match status" value="1"/>
</dbReference>
<dbReference type="InterPro" id="IPR033452">
    <property type="entry name" value="GH30_C"/>
</dbReference>
<evidence type="ECO:0000256" key="3">
    <source>
        <dbReference type="ARBA" id="ARBA00004731"/>
    </source>
</evidence>
<dbReference type="UniPathway" id="UPA00296"/>
<comment type="catalytic activity">
    <reaction evidence="20">
        <text>beta-D-glucosyl-(1&lt;-&gt;1')-N-(15Z-tetracosenoyl)-sphing-4-enine + cholesterol = N-(15Z-tetracosenoyl)-sphing-4-enine + cholesteryl 3-beta-D-glucoside</text>
        <dbReference type="Rhea" id="RHEA:70315"/>
        <dbReference type="ChEBI" id="CHEBI:16113"/>
        <dbReference type="ChEBI" id="CHEBI:17495"/>
        <dbReference type="ChEBI" id="CHEBI:74450"/>
        <dbReference type="ChEBI" id="CHEBI:76302"/>
    </reaction>
    <physiologicalReaction direction="left-to-right" evidence="20">
        <dbReference type="Rhea" id="RHEA:70316"/>
    </physiologicalReaction>
    <physiologicalReaction direction="right-to-left" evidence="20">
        <dbReference type="Rhea" id="RHEA:70317"/>
    </physiologicalReaction>
</comment>
<dbReference type="GO" id="GO:0005102">
    <property type="term" value="F:signaling receptor binding"/>
    <property type="evidence" value="ECO:0007669"/>
    <property type="project" value="UniProtKB-ARBA"/>
</dbReference>
<dbReference type="GO" id="GO:0006914">
    <property type="term" value="P:autophagy"/>
    <property type="evidence" value="ECO:0007669"/>
    <property type="project" value="UniProtKB-ARBA"/>
</dbReference>
<dbReference type="GO" id="GO:0010605">
    <property type="term" value="P:negative regulation of macromolecule metabolic process"/>
    <property type="evidence" value="ECO:0007669"/>
    <property type="project" value="UniProtKB-ARBA"/>
</dbReference>
<evidence type="ECO:0000313" key="27">
    <source>
        <dbReference type="Proteomes" id="UP000533954"/>
    </source>
</evidence>
<feature type="domain" description="Glycosyl hydrolase family 30 beta sandwich" evidence="25">
    <location>
        <begin position="444"/>
        <end position="480"/>
    </location>
</feature>
<dbReference type="GO" id="GO:0004348">
    <property type="term" value="F:glucosylceramidase activity"/>
    <property type="evidence" value="ECO:0007669"/>
    <property type="project" value="UniProtKB-EC"/>
</dbReference>
<comment type="catalytic activity">
    <reaction evidence="11">
        <text>beta-D-xylosyl-(1&lt;-&gt;1')-N-(9Z-octadecenoyl)-sphing-4-enine + cholesterol = cholesteryl 3-beta-D-xyloside + N-(9Z-octadecenoyl)-sphing-4-enine</text>
        <dbReference type="Rhea" id="RHEA:70251"/>
        <dbReference type="ChEBI" id="CHEBI:16113"/>
        <dbReference type="ChEBI" id="CHEBI:77996"/>
        <dbReference type="ChEBI" id="CHEBI:189067"/>
        <dbReference type="ChEBI" id="CHEBI:189081"/>
    </reaction>
    <physiologicalReaction direction="left-to-right" evidence="11">
        <dbReference type="Rhea" id="RHEA:70252"/>
    </physiologicalReaction>
</comment>
<evidence type="ECO:0000256" key="16">
    <source>
        <dbReference type="ARBA" id="ARBA00048111"/>
    </source>
</evidence>
<dbReference type="GO" id="GO:0042391">
    <property type="term" value="P:regulation of membrane potential"/>
    <property type="evidence" value="ECO:0007669"/>
    <property type="project" value="UniProtKB-ARBA"/>
</dbReference>
<evidence type="ECO:0000256" key="2">
    <source>
        <dbReference type="ARBA" id="ARBA00004207"/>
    </source>
</evidence>
<accession>A0A7K7VQV3</accession>
<comment type="similarity">
    <text evidence="6 23">Belongs to the glycosyl hydrolase 30 family.</text>
</comment>
<sequence length="480" mass="53089">MVCVCNATYCDAPEPPALPPPGAYVKYESSKAGKRLERSQGTFGPRLPRAPGLLLTLNTSERYQRIKGFGGSLSDAAAINILALSAPTQDRLLRSYFSEEGIEYNLLRVPMGCSDFSERPYSYADVPHDYELRHFQLAKEDTGMKASIPVLQRVLALSKRPLSLFASPWTAPAWLKSNGAVRGKGVLKGRAGDRHHRTWANYFVRFLDEYAKRNVTFWAVTAQNEPRAALLAPPAFPTVAFSAAQQRDFIARDLGPALARSPHAARVLILDDQRSHLPAWAQVVLRNGSAARHVLGVGVHWYLDALVPARCSLGATHRLFPRVPLLYTEACSGFLTLRFAVALGCWQRGDSYSHSILTVLNHFVAGWTDWNLALDLEGGPNWVRNYVDSPVIVDGARDVFYKQPMFYHLGHFRWAGGAGGLGAGGRWQHPQRPLCPCSKFIPEGSRRVGLASSRRCLLCELEHVALLRPDGTAVLVVLNR</sequence>
<dbReference type="EMBL" id="VZSX01000340">
    <property type="protein sequence ID" value="NXA43810.1"/>
    <property type="molecule type" value="Genomic_DNA"/>
</dbReference>
<dbReference type="GO" id="GO:0006680">
    <property type="term" value="P:glucosylceramide catabolic process"/>
    <property type="evidence" value="ECO:0007669"/>
    <property type="project" value="UniProtKB-ARBA"/>
</dbReference>
<dbReference type="GO" id="GO:0046527">
    <property type="term" value="F:glucosyltransferase activity"/>
    <property type="evidence" value="ECO:0007669"/>
    <property type="project" value="UniProtKB-ARBA"/>
</dbReference>
<feature type="non-terminal residue" evidence="26">
    <location>
        <position position="480"/>
    </location>
</feature>
<comment type="catalytic activity">
    <reaction evidence="16">
        <text>beta-D-glucosyl-(1&lt;-&gt;1)-N-octadecanoylsphing-4-enine + cholesterol = cholesteryl 3-beta-D-glucoside + N-octadecanoylsphing-4-enine</text>
        <dbReference type="Rhea" id="RHEA:70311"/>
        <dbReference type="ChEBI" id="CHEBI:16113"/>
        <dbReference type="ChEBI" id="CHEBI:17495"/>
        <dbReference type="ChEBI" id="CHEBI:72961"/>
        <dbReference type="ChEBI" id="CHEBI:84719"/>
    </reaction>
    <physiologicalReaction direction="left-to-right" evidence="16">
        <dbReference type="Rhea" id="RHEA:70312"/>
    </physiologicalReaction>
    <physiologicalReaction direction="right-to-left" evidence="16">
        <dbReference type="Rhea" id="RHEA:70313"/>
    </physiologicalReaction>
</comment>
<keyword evidence="8 23" id="KW-0378">Hydrolase</keyword>
<comment type="catalytic activity">
    <reaction evidence="21">
        <text>beta-D-glucosyl-N-octanoylsphing-4E-enine + cholesterol = N-octanoylsphing-4-enine + cholesteryl 3-beta-D-glucoside</text>
        <dbReference type="Rhea" id="RHEA:70303"/>
        <dbReference type="ChEBI" id="CHEBI:16113"/>
        <dbReference type="ChEBI" id="CHEBI:17495"/>
        <dbReference type="ChEBI" id="CHEBI:45815"/>
        <dbReference type="ChEBI" id="CHEBI:65222"/>
    </reaction>
    <physiologicalReaction direction="left-to-right" evidence="21">
        <dbReference type="Rhea" id="RHEA:70304"/>
    </physiologicalReaction>
    <physiologicalReaction direction="right-to-left" evidence="21">
        <dbReference type="Rhea" id="RHEA:70305"/>
    </physiologicalReaction>
</comment>
<comment type="pathway">
    <text evidence="4">Sphingolipid metabolism.</text>
</comment>
<dbReference type="Pfam" id="PF02055">
    <property type="entry name" value="Glyco_hydro_30"/>
    <property type="match status" value="1"/>
</dbReference>
<evidence type="ECO:0000256" key="5">
    <source>
        <dbReference type="ARBA" id="ARBA00005189"/>
    </source>
</evidence>